<sequence>CAPDLYRIDYIFIDKGLNLNVDSSDYASILISDHAPLLLDICLSTHRVQSPL</sequence>
<dbReference type="SUPFAM" id="SSF56219">
    <property type="entry name" value="DNase I-like"/>
    <property type="match status" value="1"/>
</dbReference>
<gene>
    <name evidence="1" type="primary">Nfu_g_1_023848</name>
</gene>
<dbReference type="InterPro" id="IPR036691">
    <property type="entry name" value="Endo/exonu/phosph_ase_sf"/>
</dbReference>
<reference evidence="1" key="2">
    <citation type="submission" date="2016-06" db="EMBL/GenBank/DDBJ databases">
        <title>The genome of a short-lived fish provides insights into sex chromosome evolution and the genetic control of aging.</title>
        <authorList>
            <person name="Reichwald K."/>
            <person name="Felder M."/>
            <person name="Petzold A."/>
            <person name="Koch P."/>
            <person name="Groth M."/>
            <person name="Platzer M."/>
        </authorList>
    </citation>
    <scope>NUCLEOTIDE SEQUENCE</scope>
    <source>
        <tissue evidence="1">Brain</tissue>
    </source>
</reference>
<dbReference type="Gene3D" id="3.60.10.10">
    <property type="entry name" value="Endonuclease/exonuclease/phosphatase"/>
    <property type="match status" value="1"/>
</dbReference>
<protein>
    <recommendedName>
        <fullName evidence="2">Helentron 4 helitron-like transposon replicase/helicase/endonuclease</fullName>
    </recommendedName>
</protein>
<dbReference type="AlphaFoldDB" id="A0A1A8AGZ8"/>
<evidence type="ECO:0008006" key="2">
    <source>
        <dbReference type="Google" id="ProtNLM"/>
    </source>
</evidence>
<reference evidence="1" key="1">
    <citation type="submission" date="2016-05" db="EMBL/GenBank/DDBJ databases">
        <authorList>
            <person name="Lavstsen T."/>
            <person name="Jespersen J.S."/>
        </authorList>
    </citation>
    <scope>NUCLEOTIDE SEQUENCE</scope>
    <source>
        <tissue evidence="1">Brain</tissue>
    </source>
</reference>
<organism evidence="1">
    <name type="scientific">Nothobranchius furzeri</name>
    <name type="common">Turquoise killifish</name>
    <dbReference type="NCBI Taxonomy" id="105023"/>
    <lineage>
        <taxon>Eukaryota</taxon>
        <taxon>Metazoa</taxon>
        <taxon>Chordata</taxon>
        <taxon>Craniata</taxon>
        <taxon>Vertebrata</taxon>
        <taxon>Euteleostomi</taxon>
        <taxon>Actinopterygii</taxon>
        <taxon>Neopterygii</taxon>
        <taxon>Teleostei</taxon>
        <taxon>Neoteleostei</taxon>
        <taxon>Acanthomorphata</taxon>
        <taxon>Ovalentaria</taxon>
        <taxon>Atherinomorphae</taxon>
        <taxon>Cyprinodontiformes</taxon>
        <taxon>Nothobranchiidae</taxon>
        <taxon>Nothobranchius</taxon>
    </lineage>
</organism>
<name>A0A1A8AGZ8_NOTFU</name>
<dbReference type="EMBL" id="HADY01015907">
    <property type="protein sequence ID" value="SBP54392.1"/>
    <property type="molecule type" value="Transcribed_RNA"/>
</dbReference>
<feature type="non-terminal residue" evidence="1">
    <location>
        <position position="52"/>
    </location>
</feature>
<accession>A0A1A8AGZ8</accession>
<proteinExistence type="predicted"/>
<evidence type="ECO:0000313" key="1">
    <source>
        <dbReference type="EMBL" id="SBP54392.1"/>
    </source>
</evidence>
<feature type="non-terminal residue" evidence="1">
    <location>
        <position position="1"/>
    </location>
</feature>